<reference evidence="3" key="2">
    <citation type="submission" date="2020-09" db="EMBL/GenBank/DDBJ databases">
        <authorList>
            <person name="Sun Q."/>
            <person name="Kim S."/>
        </authorList>
    </citation>
    <scope>NUCLEOTIDE SEQUENCE</scope>
    <source>
        <strain evidence="3">KCTC 32513</strain>
    </source>
</reference>
<protein>
    <submittedName>
        <fullName evidence="3">Uncharacterized protein</fullName>
    </submittedName>
</protein>
<feature type="region of interest" description="Disordered" evidence="1">
    <location>
        <begin position="45"/>
        <end position="113"/>
    </location>
</feature>
<feature type="compositionally biased region" description="Acidic residues" evidence="1">
    <location>
        <begin position="51"/>
        <end position="61"/>
    </location>
</feature>
<organism evidence="3 4">
    <name type="scientific">Algimonas arctica</name>
    <dbReference type="NCBI Taxonomy" id="1479486"/>
    <lineage>
        <taxon>Bacteria</taxon>
        <taxon>Pseudomonadati</taxon>
        <taxon>Pseudomonadota</taxon>
        <taxon>Alphaproteobacteria</taxon>
        <taxon>Maricaulales</taxon>
        <taxon>Robiginitomaculaceae</taxon>
        <taxon>Algimonas</taxon>
    </lineage>
</organism>
<evidence type="ECO:0000313" key="4">
    <source>
        <dbReference type="Proteomes" id="UP000634004"/>
    </source>
</evidence>
<feature type="chain" id="PRO_5035153382" evidence="2">
    <location>
        <begin position="24"/>
        <end position="123"/>
    </location>
</feature>
<keyword evidence="4" id="KW-1185">Reference proteome</keyword>
<dbReference type="AlphaFoldDB" id="A0A8J3CRV3"/>
<evidence type="ECO:0000256" key="1">
    <source>
        <dbReference type="SAM" id="MobiDB-lite"/>
    </source>
</evidence>
<feature type="compositionally biased region" description="Acidic residues" evidence="1">
    <location>
        <begin position="69"/>
        <end position="91"/>
    </location>
</feature>
<keyword evidence="2" id="KW-0732">Signal</keyword>
<evidence type="ECO:0000313" key="3">
    <source>
        <dbReference type="EMBL" id="GHA92889.1"/>
    </source>
</evidence>
<proteinExistence type="predicted"/>
<sequence>MTKTLLSGVAAMAFAFAAPTAFAQDSHVESDNDAKMKTEQMIEKAEKTADELEDTTDELEESSEKMWDAEDSEINDTDDTVDEDVDTDIDSEGYVTPLVDCPEDTTVQPDGTCMAIGEWTPDN</sequence>
<name>A0A8J3CRV3_9PROT</name>
<reference evidence="3" key="1">
    <citation type="journal article" date="2014" name="Int. J. Syst. Evol. Microbiol.">
        <title>Complete genome sequence of Corynebacterium casei LMG S-19264T (=DSM 44701T), isolated from a smear-ripened cheese.</title>
        <authorList>
            <consortium name="US DOE Joint Genome Institute (JGI-PGF)"/>
            <person name="Walter F."/>
            <person name="Albersmeier A."/>
            <person name="Kalinowski J."/>
            <person name="Ruckert C."/>
        </authorList>
    </citation>
    <scope>NUCLEOTIDE SEQUENCE</scope>
    <source>
        <strain evidence="3">KCTC 32513</strain>
    </source>
</reference>
<dbReference type="RefSeq" id="WP_189497029.1">
    <property type="nucleotide sequence ID" value="NZ_BMZH01000005.1"/>
</dbReference>
<feature type="signal peptide" evidence="2">
    <location>
        <begin position="1"/>
        <end position="23"/>
    </location>
</feature>
<comment type="caution">
    <text evidence="3">The sequence shown here is derived from an EMBL/GenBank/DDBJ whole genome shotgun (WGS) entry which is preliminary data.</text>
</comment>
<dbReference type="EMBL" id="BMZH01000005">
    <property type="protein sequence ID" value="GHA92889.1"/>
    <property type="molecule type" value="Genomic_DNA"/>
</dbReference>
<gene>
    <name evidence="3" type="ORF">GCM10009069_14920</name>
</gene>
<dbReference type="Proteomes" id="UP000634004">
    <property type="component" value="Unassembled WGS sequence"/>
</dbReference>
<accession>A0A8J3CRV3</accession>
<evidence type="ECO:0000256" key="2">
    <source>
        <dbReference type="SAM" id="SignalP"/>
    </source>
</evidence>